<protein>
    <submittedName>
        <fullName evidence="2">Arylsulfate sulfotransferase-like protein</fullName>
    </submittedName>
</protein>
<dbReference type="OrthoDB" id="8479603at2"/>
<feature type="domain" description="Ribbon-helix-helix" evidence="1">
    <location>
        <begin position="6"/>
        <end position="67"/>
    </location>
</feature>
<evidence type="ECO:0000313" key="2">
    <source>
        <dbReference type="EMBL" id="ADE40146.1"/>
    </source>
</evidence>
<sequence>MIQKRQKRNIRLAHLRTTIVLEPYIWDCISDILRRESIDLDSFCQEIDKRRQFSSLASSMRIVTLFYFRLLATSYENRSKKQQSEPAILSAPKTAKSPINHVISDNLRSAFNRFARNEKRV</sequence>
<dbReference type="InterPro" id="IPR038268">
    <property type="entry name" value="RHH_sf"/>
</dbReference>
<dbReference type="AlphaFoldDB" id="D5BMV3"/>
<dbReference type="RefSeq" id="WP_013046773.1">
    <property type="nucleotide sequence ID" value="NC_014010.1"/>
</dbReference>
<name>D5BMV3_PUNMI</name>
<gene>
    <name evidence="2" type="ordered locus">SAR116_1902</name>
</gene>
<dbReference type="Gene3D" id="1.10.3990.20">
    <property type="entry name" value="protein bp1543"/>
    <property type="match status" value="1"/>
</dbReference>
<dbReference type="Proteomes" id="UP000007460">
    <property type="component" value="Chromosome"/>
</dbReference>
<keyword evidence="2" id="KW-0808">Transferase</keyword>
<evidence type="ECO:0000313" key="3">
    <source>
        <dbReference type="Proteomes" id="UP000007460"/>
    </source>
</evidence>
<evidence type="ECO:0000259" key="1">
    <source>
        <dbReference type="Pfam" id="PF13467"/>
    </source>
</evidence>
<dbReference type="KEGG" id="apb:SAR116_1902"/>
<dbReference type="Pfam" id="PF13467">
    <property type="entry name" value="RHH_4"/>
    <property type="match status" value="1"/>
</dbReference>
<accession>D5BMV3</accession>
<dbReference type="eggNOG" id="COG4321">
    <property type="taxonomic scope" value="Bacteria"/>
</dbReference>
<organism evidence="2 3">
    <name type="scientific">Puniceispirillum marinum (strain IMCC1322)</name>
    <dbReference type="NCBI Taxonomy" id="488538"/>
    <lineage>
        <taxon>Bacteria</taxon>
        <taxon>Pseudomonadati</taxon>
        <taxon>Pseudomonadota</taxon>
        <taxon>Alphaproteobacteria</taxon>
        <taxon>Candidatus Puniceispirillales</taxon>
        <taxon>Candidatus Puniceispirillaceae</taxon>
        <taxon>Candidatus Puniceispirillum</taxon>
    </lineage>
</organism>
<reference evidence="2 3" key="1">
    <citation type="journal article" date="2010" name="J. Bacteriol.">
        <title>Complete genome sequence of "Candidatus Puniceispirillum marinum" IMCC1322, a representative of the SAR116 clade in the Alphaproteobacteria.</title>
        <authorList>
            <person name="Oh H.M."/>
            <person name="Kwon K.K."/>
            <person name="Kang I."/>
            <person name="Kang S.G."/>
            <person name="Lee J.H."/>
            <person name="Kim S.J."/>
            <person name="Cho J.C."/>
        </authorList>
    </citation>
    <scope>NUCLEOTIDE SEQUENCE [LARGE SCALE GENOMIC DNA]</scope>
    <source>
        <strain evidence="2 3">IMCC1322</strain>
    </source>
</reference>
<dbReference type="InterPro" id="IPR027373">
    <property type="entry name" value="RHH_dom"/>
</dbReference>
<dbReference type="EMBL" id="CP001751">
    <property type="protein sequence ID" value="ADE40146.1"/>
    <property type="molecule type" value="Genomic_DNA"/>
</dbReference>
<dbReference type="GO" id="GO:0016740">
    <property type="term" value="F:transferase activity"/>
    <property type="evidence" value="ECO:0007669"/>
    <property type="project" value="UniProtKB-KW"/>
</dbReference>
<keyword evidence="3" id="KW-1185">Reference proteome</keyword>
<proteinExistence type="predicted"/>
<dbReference type="HOGENOM" id="CLU_2036071_0_0_5"/>